<dbReference type="GO" id="GO:0003677">
    <property type="term" value="F:DNA binding"/>
    <property type="evidence" value="ECO:0007669"/>
    <property type="project" value="InterPro"/>
</dbReference>
<dbReference type="RefSeq" id="WP_083853694.1">
    <property type="nucleotide sequence ID" value="NZ_ALWX01000036.1"/>
</dbReference>
<feature type="region of interest" description="Disordered" evidence="1">
    <location>
        <begin position="105"/>
        <end position="141"/>
    </location>
</feature>
<dbReference type="SUPFAM" id="SSF47413">
    <property type="entry name" value="lambda repressor-like DNA-binding domains"/>
    <property type="match status" value="1"/>
</dbReference>
<reference evidence="3 4" key="1">
    <citation type="journal article" date="2009" name="Int. J. Syst. Evol. Microbiol.">
        <title>Janibacter hoylei sp. nov., Bacillus isronensis sp. nov. and Bacillus aryabhattai sp. nov., isolated from cryotubes used for collecting air from the upper atmosphere.</title>
        <authorList>
            <person name="Shivaji S."/>
            <person name="Chaturvedi P."/>
            <person name="Begum Z."/>
            <person name="Pindi P.K."/>
            <person name="Manorama R."/>
            <person name="Padmanaban D.A."/>
            <person name="Shouche Y.S."/>
            <person name="Pawar S."/>
            <person name="Vaishampayan P."/>
            <person name="Dutt C.B."/>
            <person name="Datta G.N."/>
            <person name="Manchanda R.K."/>
            <person name="Rao U.R."/>
            <person name="Bhargava P.M."/>
            <person name="Narlikar J.V."/>
        </authorList>
    </citation>
    <scope>NUCLEOTIDE SEQUENCE [LARGE SCALE GENOMIC DNA]</scope>
    <source>
        <strain evidence="3 4">PVAS-1</strain>
    </source>
</reference>
<comment type="caution">
    <text evidence="3">The sequence shown here is derived from an EMBL/GenBank/DDBJ whole genome shotgun (WGS) entry which is preliminary data.</text>
</comment>
<feature type="domain" description="HTH cro/C1-type" evidence="2">
    <location>
        <begin position="49"/>
        <end position="77"/>
    </location>
</feature>
<evidence type="ECO:0000259" key="2">
    <source>
        <dbReference type="PROSITE" id="PS50943"/>
    </source>
</evidence>
<keyword evidence="4" id="KW-1185">Reference proteome</keyword>
<dbReference type="Pfam" id="PF01381">
    <property type="entry name" value="HTH_3"/>
    <property type="match status" value="1"/>
</dbReference>
<protein>
    <submittedName>
        <fullName evidence="3">XRE family transcriptional regulator</fullName>
    </submittedName>
</protein>
<dbReference type="InterPro" id="IPR010982">
    <property type="entry name" value="Lambda_DNA-bd_dom_sf"/>
</dbReference>
<dbReference type="EMBL" id="PIPF01000007">
    <property type="protein sequence ID" value="RWU83585.1"/>
    <property type="molecule type" value="Genomic_DNA"/>
</dbReference>
<dbReference type="InterPro" id="IPR001387">
    <property type="entry name" value="Cro/C1-type_HTH"/>
</dbReference>
<organism evidence="3 4">
    <name type="scientific">Janibacter hoylei PVAS-1</name>
    <dbReference type="NCBI Taxonomy" id="1210046"/>
    <lineage>
        <taxon>Bacteria</taxon>
        <taxon>Bacillati</taxon>
        <taxon>Actinomycetota</taxon>
        <taxon>Actinomycetes</taxon>
        <taxon>Micrococcales</taxon>
        <taxon>Intrasporangiaceae</taxon>
        <taxon>Janibacter</taxon>
    </lineage>
</organism>
<dbReference type="Gene3D" id="1.10.260.40">
    <property type="entry name" value="lambda repressor-like DNA-binding domains"/>
    <property type="match status" value="1"/>
</dbReference>
<dbReference type="CDD" id="cd00093">
    <property type="entry name" value="HTH_XRE"/>
    <property type="match status" value="1"/>
</dbReference>
<evidence type="ECO:0000256" key="1">
    <source>
        <dbReference type="SAM" id="MobiDB-lite"/>
    </source>
</evidence>
<dbReference type="AlphaFoldDB" id="A0A444B5B0"/>
<evidence type="ECO:0000313" key="4">
    <source>
        <dbReference type="Proteomes" id="UP000288711"/>
    </source>
</evidence>
<dbReference type="PROSITE" id="PS50943">
    <property type="entry name" value="HTH_CROC1"/>
    <property type="match status" value="1"/>
</dbReference>
<sequence length="141" mass="15269">MDQSPIACPMSCPVGTAPDDYEPCTACPSWPCAERRWVAAGRRVGLLSRRFRRLHRLTQRQLATRLGWSPATVGRMEVDAASLPFGAVVSLLAEVGYRVAFVDASDDDPLPSGAVTGPAARNRRQDPVLPGPEGIWRRAAS</sequence>
<proteinExistence type="predicted"/>
<gene>
    <name evidence="3" type="ORF">CWN80_07350</name>
</gene>
<dbReference type="Proteomes" id="UP000288711">
    <property type="component" value="Unassembled WGS sequence"/>
</dbReference>
<name>A0A444B5B0_9MICO</name>
<evidence type="ECO:0000313" key="3">
    <source>
        <dbReference type="EMBL" id="RWU83585.1"/>
    </source>
</evidence>
<accession>A0A444B5B0</accession>